<dbReference type="PROSITE" id="PS50206">
    <property type="entry name" value="RHODANESE_3"/>
    <property type="match status" value="3"/>
</dbReference>
<feature type="chain" id="PRO_5026133524" evidence="1">
    <location>
        <begin position="25"/>
        <end position="383"/>
    </location>
</feature>
<feature type="signal peptide" evidence="1">
    <location>
        <begin position="1"/>
        <end position="24"/>
    </location>
</feature>
<gene>
    <name evidence="3" type="ORF">HER31_10530</name>
</gene>
<protein>
    <submittedName>
        <fullName evidence="3">Rhodanese-like domain-containing protein</fullName>
    </submittedName>
</protein>
<reference evidence="3 4" key="1">
    <citation type="submission" date="2020-04" db="EMBL/GenBank/DDBJ databases">
        <title>Ferrimonas sp. S7 isolated from sea water.</title>
        <authorList>
            <person name="Bae S.S."/>
            <person name="Baek K."/>
        </authorList>
    </citation>
    <scope>NUCLEOTIDE SEQUENCE [LARGE SCALE GENOMIC DNA]</scope>
    <source>
        <strain evidence="3 4">S7</strain>
    </source>
</reference>
<dbReference type="Proteomes" id="UP000501602">
    <property type="component" value="Chromosome"/>
</dbReference>
<dbReference type="InterPro" id="IPR050229">
    <property type="entry name" value="GlpE_sulfurtransferase"/>
</dbReference>
<dbReference type="PANTHER" id="PTHR43031">
    <property type="entry name" value="FAD-DEPENDENT OXIDOREDUCTASE"/>
    <property type="match status" value="1"/>
</dbReference>
<dbReference type="PANTHER" id="PTHR43031:SF1">
    <property type="entry name" value="PYRIDINE NUCLEOTIDE-DISULPHIDE OXIDOREDUCTASE"/>
    <property type="match status" value="1"/>
</dbReference>
<dbReference type="InterPro" id="IPR001763">
    <property type="entry name" value="Rhodanese-like_dom"/>
</dbReference>
<evidence type="ECO:0000256" key="1">
    <source>
        <dbReference type="SAM" id="SignalP"/>
    </source>
</evidence>
<accession>A0A6H1UDU3</accession>
<dbReference type="SUPFAM" id="SSF52821">
    <property type="entry name" value="Rhodanese/Cell cycle control phosphatase"/>
    <property type="match status" value="3"/>
</dbReference>
<evidence type="ECO:0000313" key="3">
    <source>
        <dbReference type="EMBL" id="QIZ77277.1"/>
    </source>
</evidence>
<dbReference type="AlphaFoldDB" id="A0A6H1UDU3"/>
<dbReference type="GO" id="GO:0004792">
    <property type="term" value="F:thiosulfate-cyanide sulfurtransferase activity"/>
    <property type="evidence" value="ECO:0007669"/>
    <property type="project" value="InterPro"/>
</dbReference>
<dbReference type="EMBL" id="CP051180">
    <property type="protein sequence ID" value="QIZ77277.1"/>
    <property type="molecule type" value="Genomic_DNA"/>
</dbReference>
<sequence length="383" mass="40336">MMKHFGRLAAVSLAVALTAGCSTTTVTDSAAVAQDQSSHALKSAVPQDPALRLTTAEVMNILAGADADNYVLIDSRPATKFLAGHVPGAISIPKAKMQQQLATLPKDKTLVFYCGGLNCPLSPAAAKMAMANGFSKVKVWYEGSPGWAQAGNYSIIETKGLQKLQTSNKPFVLVDSRPAMKFQQAFIPGAVSLPKAEFPRKKHLLPGDKSTMVVFYCGGYHCQLSHQSAKMAIDEGYSKVSVYAAGSPEWKQAGLPMWGSQGSAGMQTAKTGLAETIEPAELTQLMAAGNVTIVDVRTAEEYAAGHLPGAVHVFDEDFIYKSEAALAKLPASGRVVLVCASGARAGGAYATIQAETNYANKAKVQYLDSSISYAADGSYTVGQ</sequence>
<dbReference type="KEGG" id="fes:HER31_10530"/>
<keyword evidence="1" id="KW-0732">Signal</keyword>
<proteinExistence type="predicted"/>
<dbReference type="PROSITE" id="PS51257">
    <property type="entry name" value="PROKAR_LIPOPROTEIN"/>
    <property type="match status" value="1"/>
</dbReference>
<dbReference type="Pfam" id="PF00581">
    <property type="entry name" value="Rhodanese"/>
    <property type="match status" value="3"/>
</dbReference>
<evidence type="ECO:0000259" key="2">
    <source>
        <dbReference type="PROSITE" id="PS50206"/>
    </source>
</evidence>
<feature type="domain" description="Rhodanese" evidence="2">
    <location>
        <begin position="66"/>
        <end position="156"/>
    </location>
</feature>
<dbReference type="Gene3D" id="3.40.250.10">
    <property type="entry name" value="Rhodanese-like domain"/>
    <property type="match status" value="3"/>
</dbReference>
<name>A0A6H1UDU3_9GAMM</name>
<dbReference type="InterPro" id="IPR001307">
    <property type="entry name" value="Thiosulphate_STrfase_CS"/>
</dbReference>
<dbReference type="InterPro" id="IPR036873">
    <property type="entry name" value="Rhodanese-like_dom_sf"/>
</dbReference>
<keyword evidence="4" id="KW-1185">Reference proteome</keyword>
<organism evidence="3 4">
    <name type="scientific">Ferrimonas lipolytica</name>
    <dbReference type="NCBI Taxonomy" id="2724191"/>
    <lineage>
        <taxon>Bacteria</taxon>
        <taxon>Pseudomonadati</taxon>
        <taxon>Pseudomonadota</taxon>
        <taxon>Gammaproteobacteria</taxon>
        <taxon>Alteromonadales</taxon>
        <taxon>Ferrimonadaceae</taxon>
        <taxon>Ferrimonas</taxon>
    </lineage>
</organism>
<evidence type="ECO:0000313" key="4">
    <source>
        <dbReference type="Proteomes" id="UP000501602"/>
    </source>
</evidence>
<feature type="domain" description="Rhodanese" evidence="2">
    <location>
        <begin position="167"/>
        <end position="259"/>
    </location>
</feature>
<dbReference type="SMART" id="SM00450">
    <property type="entry name" value="RHOD"/>
    <property type="match status" value="3"/>
</dbReference>
<dbReference type="RefSeq" id="WP_168660538.1">
    <property type="nucleotide sequence ID" value="NZ_CP051180.1"/>
</dbReference>
<dbReference type="PROSITE" id="PS00380">
    <property type="entry name" value="RHODANESE_1"/>
    <property type="match status" value="1"/>
</dbReference>
<dbReference type="CDD" id="cd00158">
    <property type="entry name" value="RHOD"/>
    <property type="match status" value="3"/>
</dbReference>
<feature type="domain" description="Rhodanese" evidence="2">
    <location>
        <begin position="287"/>
        <end position="382"/>
    </location>
</feature>